<dbReference type="Proteomes" id="UP000013827">
    <property type="component" value="Unassembled WGS sequence"/>
</dbReference>
<sequence length="343" mass="36081">MGERLEEHLQQAVRGMLLLPEGKISSPVVVAGQIADLSAALALASHHAGIDLRAALDITMGRESPAAPACWLSATTSPRSARASHAANLRSALQFNRERLQRASEEFDTSRALSPADGMVEMESVARSLHRLGVILAARTIVLAGARDARAEVMPHAVSDFVSVLGAQQLPDYARASSLPPVARLLTEHGAVGDSIDLDADLLAELGAKCDLKTDPALWRLLPQLLAASLQLPPWSSLTADLASDALPNNLHTVAFALHALLSMHARAAAHTDEAAAEPLVAGRLLLLEHLARLASPLSPAALLHDVLPHGLTATHNAQAWQAASGAEKKNSFPRTGTGGKRA</sequence>
<reference evidence="3" key="1">
    <citation type="journal article" date="2013" name="Nature">
        <title>Pan genome of the phytoplankton Emiliania underpins its global distribution.</title>
        <authorList>
            <person name="Read B.A."/>
            <person name="Kegel J."/>
            <person name="Klute M.J."/>
            <person name="Kuo A."/>
            <person name="Lefebvre S.C."/>
            <person name="Maumus F."/>
            <person name="Mayer C."/>
            <person name="Miller J."/>
            <person name="Monier A."/>
            <person name="Salamov A."/>
            <person name="Young J."/>
            <person name="Aguilar M."/>
            <person name="Claverie J.M."/>
            <person name="Frickenhaus S."/>
            <person name="Gonzalez K."/>
            <person name="Herman E.K."/>
            <person name="Lin Y.C."/>
            <person name="Napier J."/>
            <person name="Ogata H."/>
            <person name="Sarno A.F."/>
            <person name="Shmutz J."/>
            <person name="Schroeder D."/>
            <person name="de Vargas C."/>
            <person name="Verret F."/>
            <person name="von Dassow P."/>
            <person name="Valentin K."/>
            <person name="Van de Peer Y."/>
            <person name="Wheeler G."/>
            <person name="Dacks J.B."/>
            <person name="Delwiche C.F."/>
            <person name="Dyhrman S.T."/>
            <person name="Glockner G."/>
            <person name="John U."/>
            <person name="Richards T."/>
            <person name="Worden A.Z."/>
            <person name="Zhang X."/>
            <person name="Grigoriev I.V."/>
            <person name="Allen A.E."/>
            <person name="Bidle K."/>
            <person name="Borodovsky M."/>
            <person name="Bowler C."/>
            <person name="Brownlee C."/>
            <person name="Cock J.M."/>
            <person name="Elias M."/>
            <person name="Gladyshev V.N."/>
            <person name="Groth M."/>
            <person name="Guda C."/>
            <person name="Hadaegh A."/>
            <person name="Iglesias-Rodriguez M.D."/>
            <person name="Jenkins J."/>
            <person name="Jones B.M."/>
            <person name="Lawson T."/>
            <person name="Leese F."/>
            <person name="Lindquist E."/>
            <person name="Lobanov A."/>
            <person name="Lomsadze A."/>
            <person name="Malik S.B."/>
            <person name="Marsh M.E."/>
            <person name="Mackinder L."/>
            <person name="Mock T."/>
            <person name="Mueller-Roeber B."/>
            <person name="Pagarete A."/>
            <person name="Parker M."/>
            <person name="Probert I."/>
            <person name="Quesneville H."/>
            <person name="Raines C."/>
            <person name="Rensing S.A."/>
            <person name="Riano-Pachon D.M."/>
            <person name="Richier S."/>
            <person name="Rokitta S."/>
            <person name="Shiraiwa Y."/>
            <person name="Soanes D.M."/>
            <person name="van der Giezen M."/>
            <person name="Wahlund T.M."/>
            <person name="Williams B."/>
            <person name="Wilson W."/>
            <person name="Wolfe G."/>
            <person name="Wurch L.L."/>
        </authorList>
    </citation>
    <scope>NUCLEOTIDE SEQUENCE</scope>
</reference>
<evidence type="ECO:0000256" key="1">
    <source>
        <dbReference type="SAM" id="MobiDB-lite"/>
    </source>
</evidence>
<evidence type="ECO:0000313" key="3">
    <source>
        <dbReference type="Proteomes" id="UP000013827"/>
    </source>
</evidence>
<dbReference type="PaxDb" id="2903-EOD22811"/>
<dbReference type="KEGG" id="ehx:EMIHUDRAFT_447681"/>
<dbReference type="RefSeq" id="XP_005775240.1">
    <property type="nucleotide sequence ID" value="XM_005775183.1"/>
</dbReference>
<dbReference type="GeneID" id="17268358"/>
<dbReference type="HOGENOM" id="CLU_809950_0_0_1"/>
<keyword evidence="3" id="KW-1185">Reference proteome</keyword>
<accession>A0A0D3JH26</accession>
<organism evidence="2 3">
    <name type="scientific">Emiliania huxleyi (strain CCMP1516)</name>
    <dbReference type="NCBI Taxonomy" id="280463"/>
    <lineage>
        <taxon>Eukaryota</taxon>
        <taxon>Haptista</taxon>
        <taxon>Haptophyta</taxon>
        <taxon>Prymnesiophyceae</taxon>
        <taxon>Isochrysidales</taxon>
        <taxon>Noelaerhabdaceae</taxon>
        <taxon>Emiliania</taxon>
    </lineage>
</organism>
<dbReference type="AlphaFoldDB" id="A0A0D3JH26"/>
<name>A0A0D3JH26_EMIH1</name>
<dbReference type="EnsemblProtists" id="EOD22811">
    <property type="protein sequence ID" value="EOD22811"/>
    <property type="gene ID" value="EMIHUDRAFT_447681"/>
</dbReference>
<reference evidence="2" key="2">
    <citation type="submission" date="2024-10" db="UniProtKB">
        <authorList>
            <consortium name="EnsemblProtists"/>
        </authorList>
    </citation>
    <scope>IDENTIFICATION</scope>
</reference>
<feature type="region of interest" description="Disordered" evidence="1">
    <location>
        <begin position="320"/>
        <end position="343"/>
    </location>
</feature>
<evidence type="ECO:0000313" key="2">
    <source>
        <dbReference type="EnsemblProtists" id="EOD22811"/>
    </source>
</evidence>
<proteinExistence type="predicted"/>
<protein>
    <submittedName>
        <fullName evidence="2">Uncharacterized protein</fullName>
    </submittedName>
</protein>